<dbReference type="SUPFAM" id="SSF46946">
    <property type="entry name" value="S13-like H2TH domain"/>
    <property type="match status" value="1"/>
</dbReference>
<dbReference type="EMBL" id="UPPP01000051">
    <property type="protein sequence ID" value="VBB04861.1"/>
    <property type="molecule type" value="Genomic_DNA"/>
</dbReference>
<dbReference type="RefSeq" id="WP_122625884.1">
    <property type="nucleotide sequence ID" value="NZ_UPPP01000051.1"/>
</dbReference>
<dbReference type="GO" id="GO:0003735">
    <property type="term" value="F:structural constituent of ribosome"/>
    <property type="evidence" value="ECO:0007669"/>
    <property type="project" value="InterPro"/>
</dbReference>
<keyword evidence="5 8" id="KW-0689">Ribosomal protein</keyword>
<keyword evidence="12" id="KW-1185">Reference proteome</keyword>
<sequence length="123" mass="14044">MARIAGVDLPRDKRIEIALTYIYGIGLTLSKEILAATGINPDTRTRDLTEEEVSKLREIIDKSYKVEGDLRREESLNIKRLIEIGSYRGRRHRMGLPVRGQRTKTNARSRKGPKKTVGAKRKK</sequence>
<dbReference type="GO" id="GO:0019843">
    <property type="term" value="F:rRNA binding"/>
    <property type="evidence" value="ECO:0007669"/>
    <property type="project" value="UniProtKB-UniRule"/>
</dbReference>
<keyword evidence="4 8" id="KW-0694">RNA-binding</keyword>
<dbReference type="InterPro" id="IPR027437">
    <property type="entry name" value="Rbsml_uS13_C"/>
</dbReference>
<proteinExistence type="inferred from homology"/>
<dbReference type="PANTHER" id="PTHR10871">
    <property type="entry name" value="30S RIBOSOMAL PROTEIN S13/40S RIBOSOMAL PROTEIN S18"/>
    <property type="match status" value="1"/>
</dbReference>
<dbReference type="Pfam" id="PF00416">
    <property type="entry name" value="Ribosomal_S13"/>
    <property type="match status" value="1"/>
</dbReference>
<evidence type="ECO:0000313" key="11">
    <source>
        <dbReference type="EMBL" id="VBB04861.1"/>
    </source>
</evidence>
<dbReference type="PANTHER" id="PTHR10871:SF1">
    <property type="entry name" value="SMALL RIBOSOMAL SUBUNIT PROTEIN US13M"/>
    <property type="match status" value="1"/>
</dbReference>
<evidence type="ECO:0000256" key="9">
    <source>
        <dbReference type="RuleBase" id="RU003830"/>
    </source>
</evidence>
<feature type="region of interest" description="Disordered" evidence="10">
    <location>
        <begin position="92"/>
        <end position="123"/>
    </location>
</feature>
<dbReference type="FunFam" id="1.10.8.50:FF:000001">
    <property type="entry name" value="30S ribosomal protein S13"/>
    <property type="match status" value="1"/>
</dbReference>
<dbReference type="Proteomes" id="UP000277811">
    <property type="component" value="Unassembled WGS sequence"/>
</dbReference>
<dbReference type="HAMAP" id="MF_01315">
    <property type="entry name" value="Ribosomal_uS13"/>
    <property type="match status" value="1"/>
</dbReference>
<evidence type="ECO:0000256" key="2">
    <source>
        <dbReference type="ARBA" id="ARBA00022555"/>
    </source>
</evidence>
<feature type="compositionally biased region" description="Basic residues" evidence="10">
    <location>
        <begin position="101"/>
        <end position="123"/>
    </location>
</feature>
<protein>
    <recommendedName>
        <fullName evidence="7 8">Small ribosomal subunit protein uS13</fullName>
    </recommendedName>
</protein>
<comment type="similarity">
    <text evidence="1 8 9">Belongs to the universal ribosomal protein uS13 family.</text>
</comment>
<dbReference type="InterPro" id="IPR001892">
    <property type="entry name" value="Ribosomal_uS13"/>
</dbReference>
<dbReference type="Gene3D" id="4.10.910.10">
    <property type="entry name" value="30s ribosomal protein s13, domain 2"/>
    <property type="match status" value="1"/>
</dbReference>
<dbReference type="InterPro" id="IPR018269">
    <property type="entry name" value="Ribosomal_uS13_CS"/>
</dbReference>
<dbReference type="GO" id="GO:0015935">
    <property type="term" value="C:small ribosomal subunit"/>
    <property type="evidence" value="ECO:0007669"/>
    <property type="project" value="TreeGrafter"/>
</dbReference>
<dbReference type="NCBIfam" id="TIGR03631">
    <property type="entry name" value="uS13_bact"/>
    <property type="match status" value="1"/>
</dbReference>
<dbReference type="PIRSF" id="PIRSF002134">
    <property type="entry name" value="Ribosomal_S13"/>
    <property type="match status" value="1"/>
</dbReference>
<dbReference type="Gene3D" id="1.10.8.50">
    <property type="match status" value="1"/>
</dbReference>
<evidence type="ECO:0000256" key="8">
    <source>
        <dbReference type="HAMAP-Rule" id="MF_01315"/>
    </source>
</evidence>
<evidence type="ECO:0000313" key="12">
    <source>
        <dbReference type="Proteomes" id="UP000277811"/>
    </source>
</evidence>
<dbReference type="GO" id="GO:0005829">
    <property type="term" value="C:cytosol"/>
    <property type="evidence" value="ECO:0007669"/>
    <property type="project" value="TreeGrafter"/>
</dbReference>
<dbReference type="AlphaFoldDB" id="A0A498R0M6"/>
<keyword evidence="6 8" id="KW-0687">Ribonucleoprotein</keyword>
<gene>
    <name evidence="8" type="primary">rpsM</name>
    <name evidence="11" type="ORF">LUCI_0067</name>
</gene>
<organism evidence="11 12">
    <name type="scientific">Lucifera butyrica</name>
    <dbReference type="NCBI Taxonomy" id="1351585"/>
    <lineage>
        <taxon>Bacteria</taxon>
        <taxon>Bacillati</taxon>
        <taxon>Bacillota</taxon>
        <taxon>Negativicutes</taxon>
        <taxon>Veillonellales</taxon>
        <taxon>Veillonellaceae</taxon>
        <taxon>Lucifera</taxon>
    </lineage>
</organism>
<accession>A0A498R0M6</accession>
<dbReference type="GO" id="GO:0006412">
    <property type="term" value="P:translation"/>
    <property type="evidence" value="ECO:0007669"/>
    <property type="project" value="UniProtKB-UniRule"/>
</dbReference>
<name>A0A498R0M6_9FIRM</name>
<dbReference type="PROSITE" id="PS50159">
    <property type="entry name" value="RIBOSOMAL_S13_2"/>
    <property type="match status" value="1"/>
</dbReference>
<evidence type="ECO:0000256" key="3">
    <source>
        <dbReference type="ARBA" id="ARBA00022730"/>
    </source>
</evidence>
<evidence type="ECO:0000256" key="7">
    <source>
        <dbReference type="ARBA" id="ARBA00035166"/>
    </source>
</evidence>
<evidence type="ECO:0000256" key="1">
    <source>
        <dbReference type="ARBA" id="ARBA00008080"/>
    </source>
</evidence>
<dbReference type="InterPro" id="IPR010979">
    <property type="entry name" value="Ribosomal_uS13-like_H2TH"/>
</dbReference>
<dbReference type="GO" id="GO:0000049">
    <property type="term" value="F:tRNA binding"/>
    <property type="evidence" value="ECO:0007669"/>
    <property type="project" value="UniProtKB-UniRule"/>
</dbReference>
<comment type="function">
    <text evidence="8">Located at the top of the head of the 30S subunit, it contacts several helices of the 16S rRNA. In the 70S ribosome it contacts the 23S rRNA (bridge B1a) and protein L5 of the 50S subunit (bridge B1b), connecting the 2 subunits; these bridges are implicated in subunit movement. Contacts the tRNAs in the A and P-sites.</text>
</comment>
<dbReference type="OrthoDB" id="9803610at2"/>
<keyword evidence="3 8" id="KW-0699">rRNA-binding</keyword>
<dbReference type="PROSITE" id="PS00646">
    <property type="entry name" value="RIBOSOMAL_S13_1"/>
    <property type="match status" value="1"/>
</dbReference>
<evidence type="ECO:0000256" key="6">
    <source>
        <dbReference type="ARBA" id="ARBA00023274"/>
    </source>
</evidence>
<reference evidence="11 12" key="1">
    <citation type="submission" date="2018-06" db="EMBL/GenBank/DDBJ databases">
        <authorList>
            <person name="Strepis N."/>
        </authorList>
    </citation>
    <scope>NUCLEOTIDE SEQUENCE [LARGE SCALE GENOMIC DNA]</scope>
    <source>
        <strain evidence="11">LUCI</strain>
    </source>
</reference>
<comment type="subunit">
    <text evidence="8">Part of the 30S ribosomal subunit. Forms a loose heterodimer with protein S19. Forms two bridges to the 50S subunit in the 70S ribosome.</text>
</comment>
<dbReference type="FunFam" id="4.10.910.10:FF:000001">
    <property type="entry name" value="30S ribosomal protein S13"/>
    <property type="match status" value="1"/>
</dbReference>
<evidence type="ECO:0000256" key="4">
    <source>
        <dbReference type="ARBA" id="ARBA00022884"/>
    </source>
</evidence>
<evidence type="ECO:0000256" key="5">
    <source>
        <dbReference type="ARBA" id="ARBA00022980"/>
    </source>
</evidence>
<keyword evidence="2 8" id="KW-0820">tRNA-binding</keyword>
<dbReference type="InterPro" id="IPR019980">
    <property type="entry name" value="Ribosomal_uS13_bac-type"/>
</dbReference>
<evidence type="ECO:0000256" key="10">
    <source>
        <dbReference type="SAM" id="MobiDB-lite"/>
    </source>
</evidence>